<dbReference type="Proteomes" id="UP001205311">
    <property type="component" value="Unassembled WGS sequence"/>
</dbReference>
<dbReference type="RefSeq" id="WP_253671430.1">
    <property type="nucleotide sequence ID" value="NZ_JAMTCP010000028.1"/>
</dbReference>
<dbReference type="SMART" id="SM00448">
    <property type="entry name" value="REC"/>
    <property type="match status" value="1"/>
</dbReference>
<dbReference type="PROSITE" id="PS50043">
    <property type="entry name" value="HTH_LUXR_2"/>
    <property type="match status" value="1"/>
</dbReference>
<name>A0ABT1HYH5_STRSD</name>
<evidence type="ECO:0000256" key="4">
    <source>
        <dbReference type="ARBA" id="ARBA00023163"/>
    </source>
</evidence>
<proteinExistence type="predicted"/>
<dbReference type="PROSITE" id="PS50110">
    <property type="entry name" value="RESPONSE_REGULATORY"/>
    <property type="match status" value="1"/>
</dbReference>
<reference evidence="8 9" key="1">
    <citation type="submission" date="2022-06" db="EMBL/GenBank/DDBJ databases">
        <title>Genomic Encyclopedia of Archaeal and Bacterial Type Strains, Phase II (KMG-II): from individual species to whole genera.</title>
        <authorList>
            <person name="Goeker M."/>
        </authorList>
    </citation>
    <scope>NUCLEOTIDE SEQUENCE [LARGE SCALE GENOMIC DNA]</scope>
    <source>
        <strain evidence="8 9">DSM 40477</strain>
    </source>
</reference>
<evidence type="ECO:0000256" key="1">
    <source>
        <dbReference type="ARBA" id="ARBA00022553"/>
    </source>
</evidence>
<protein>
    <submittedName>
        <fullName evidence="8">Two component transcriptional regulator, LuxR family</fullName>
    </submittedName>
</protein>
<dbReference type="EMBL" id="JAMTCP010000028">
    <property type="protein sequence ID" value="MCP2260583.1"/>
    <property type="molecule type" value="Genomic_DNA"/>
</dbReference>
<feature type="domain" description="Response regulatory" evidence="7">
    <location>
        <begin position="3"/>
        <end position="119"/>
    </location>
</feature>
<dbReference type="CDD" id="cd17535">
    <property type="entry name" value="REC_NarL-like"/>
    <property type="match status" value="1"/>
</dbReference>
<dbReference type="SUPFAM" id="SSF46894">
    <property type="entry name" value="C-terminal effector domain of the bipartite response regulators"/>
    <property type="match status" value="1"/>
</dbReference>
<organism evidence="8 9">
    <name type="scientific">Streptoalloteichus tenebrarius (strain ATCC 17920 / DSM 40477 / JCM 4838 / CBS 697.72 / NBRC 16177 / NCIMB 11028 / NRRL B-12390 / A12253. 1 / ISP 5477)</name>
    <name type="common">Streptomyces tenebrarius</name>
    <dbReference type="NCBI Taxonomy" id="1933"/>
    <lineage>
        <taxon>Bacteria</taxon>
        <taxon>Bacillati</taxon>
        <taxon>Actinomycetota</taxon>
        <taxon>Actinomycetes</taxon>
        <taxon>Pseudonocardiales</taxon>
        <taxon>Pseudonocardiaceae</taxon>
        <taxon>Streptoalloteichus</taxon>
    </lineage>
</organism>
<evidence type="ECO:0000313" key="8">
    <source>
        <dbReference type="EMBL" id="MCP2260583.1"/>
    </source>
</evidence>
<dbReference type="PANTHER" id="PTHR43214">
    <property type="entry name" value="TWO-COMPONENT RESPONSE REGULATOR"/>
    <property type="match status" value="1"/>
</dbReference>
<sequence length="222" mass="23527">MIRVVLADDEAVVRMGVRAVLATDPEIEVVAEAEDGRRAVDLVLAHRPDVAVVDVRMPRLDGLDATAEIRRLAPATAVLVLTTFSEDGYIARALGDGASGFLLKTGDPRELVAGVRAAAEGAAYLSPRVARRVIDELADQRMARGADARDRTAALTDREREVLGLLGAGLSNAEIARRVHVVEGTVKAHVTAILRRLGVRNRVQAAILAHEAGLVPASGVTD</sequence>
<dbReference type="InterPro" id="IPR011006">
    <property type="entry name" value="CheY-like_superfamily"/>
</dbReference>
<dbReference type="InterPro" id="IPR058245">
    <property type="entry name" value="NreC/VraR/RcsB-like_REC"/>
</dbReference>
<feature type="domain" description="HTH luxR-type" evidence="6">
    <location>
        <begin position="148"/>
        <end position="213"/>
    </location>
</feature>
<dbReference type="PANTHER" id="PTHR43214:SF24">
    <property type="entry name" value="TRANSCRIPTIONAL REGULATORY PROTEIN NARL-RELATED"/>
    <property type="match status" value="1"/>
</dbReference>
<keyword evidence="9" id="KW-1185">Reference proteome</keyword>
<evidence type="ECO:0000256" key="5">
    <source>
        <dbReference type="PROSITE-ProRule" id="PRU00169"/>
    </source>
</evidence>
<dbReference type="PRINTS" id="PR00038">
    <property type="entry name" value="HTHLUXR"/>
</dbReference>
<feature type="modified residue" description="4-aspartylphosphate" evidence="5">
    <location>
        <position position="54"/>
    </location>
</feature>
<dbReference type="Gene3D" id="3.40.50.2300">
    <property type="match status" value="1"/>
</dbReference>
<evidence type="ECO:0000313" key="9">
    <source>
        <dbReference type="Proteomes" id="UP001205311"/>
    </source>
</evidence>
<dbReference type="InterPro" id="IPR000792">
    <property type="entry name" value="Tscrpt_reg_LuxR_C"/>
</dbReference>
<dbReference type="InterPro" id="IPR039420">
    <property type="entry name" value="WalR-like"/>
</dbReference>
<dbReference type="InterPro" id="IPR016032">
    <property type="entry name" value="Sig_transdc_resp-reg_C-effctor"/>
</dbReference>
<evidence type="ECO:0000256" key="2">
    <source>
        <dbReference type="ARBA" id="ARBA00023015"/>
    </source>
</evidence>
<keyword evidence="4" id="KW-0804">Transcription</keyword>
<evidence type="ECO:0000259" key="6">
    <source>
        <dbReference type="PROSITE" id="PS50043"/>
    </source>
</evidence>
<dbReference type="CDD" id="cd06170">
    <property type="entry name" value="LuxR_C_like"/>
    <property type="match status" value="1"/>
</dbReference>
<accession>A0ABT1HYH5</accession>
<evidence type="ECO:0000256" key="3">
    <source>
        <dbReference type="ARBA" id="ARBA00023125"/>
    </source>
</evidence>
<gene>
    <name evidence="8" type="ORF">LX15_004301</name>
</gene>
<keyword evidence="1 5" id="KW-0597">Phosphoprotein</keyword>
<keyword evidence="2" id="KW-0805">Transcription regulation</keyword>
<dbReference type="PROSITE" id="PS00622">
    <property type="entry name" value="HTH_LUXR_1"/>
    <property type="match status" value="1"/>
</dbReference>
<evidence type="ECO:0000259" key="7">
    <source>
        <dbReference type="PROSITE" id="PS50110"/>
    </source>
</evidence>
<dbReference type="InterPro" id="IPR001789">
    <property type="entry name" value="Sig_transdc_resp-reg_receiver"/>
</dbReference>
<comment type="caution">
    <text evidence="8">The sequence shown here is derived from an EMBL/GenBank/DDBJ whole genome shotgun (WGS) entry which is preliminary data.</text>
</comment>
<dbReference type="Pfam" id="PF00196">
    <property type="entry name" value="GerE"/>
    <property type="match status" value="1"/>
</dbReference>
<dbReference type="SMART" id="SM00421">
    <property type="entry name" value="HTH_LUXR"/>
    <property type="match status" value="1"/>
</dbReference>
<dbReference type="Pfam" id="PF00072">
    <property type="entry name" value="Response_reg"/>
    <property type="match status" value="1"/>
</dbReference>
<keyword evidence="3" id="KW-0238">DNA-binding</keyword>
<dbReference type="SUPFAM" id="SSF52172">
    <property type="entry name" value="CheY-like"/>
    <property type="match status" value="1"/>
</dbReference>